<evidence type="ECO:0000313" key="3">
    <source>
        <dbReference type="EMBL" id="MFC0842290.1"/>
    </source>
</evidence>
<keyword evidence="2" id="KW-0812">Transmembrane</keyword>
<evidence type="ECO:0000256" key="1">
    <source>
        <dbReference type="SAM" id="MobiDB-lite"/>
    </source>
</evidence>
<evidence type="ECO:0000256" key="2">
    <source>
        <dbReference type="SAM" id="Phobius"/>
    </source>
</evidence>
<dbReference type="RefSeq" id="WP_394316162.1">
    <property type="nucleotide sequence ID" value="NZ_JBHMQV010000001.1"/>
</dbReference>
<accession>A0ABV6T933</accession>
<gene>
    <name evidence="3" type="ORF">ACFH04_00850</name>
</gene>
<keyword evidence="4" id="KW-1185">Reference proteome</keyword>
<keyword evidence="2" id="KW-0472">Membrane</keyword>
<protein>
    <submittedName>
        <fullName evidence="3">Uncharacterized protein</fullName>
    </submittedName>
</protein>
<sequence>MMGRHRLQVDSDVVAAVGWWSAILTGLALLGLSTENEVSHDVSGGRAAVTRPDTAATPDGGVGAGT</sequence>
<name>A0ABV6T933_9ACTN</name>
<feature type="region of interest" description="Disordered" evidence="1">
    <location>
        <begin position="42"/>
        <end position="66"/>
    </location>
</feature>
<dbReference type="Proteomes" id="UP001589887">
    <property type="component" value="Unassembled WGS sequence"/>
</dbReference>
<feature type="transmembrane region" description="Helical" evidence="2">
    <location>
        <begin position="12"/>
        <end position="32"/>
    </location>
</feature>
<comment type="caution">
    <text evidence="3">The sequence shown here is derived from an EMBL/GenBank/DDBJ whole genome shotgun (WGS) entry which is preliminary data.</text>
</comment>
<keyword evidence="2" id="KW-1133">Transmembrane helix</keyword>
<proteinExistence type="predicted"/>
<reference evidence="3 4" key="1">
    <citation type="submission" date="2024-09" db="EMBL/GenBank/DDBJ databases">
        <authorList>
            <person name="Sun Q."/>
            <person name="Mori K."/>
        </authorList>
    </citation>
    <scope>NUCLEOTIDE SEQUENCE [LARGE SCALE GENOMIC DNA]</scope>
    <source>
        <strain evidence="3 4">JCM 4557</strain>
    </source>
</reference>
<organism evidence="3 4">
    <name type="scientific">Streptomyces noboritoensis</name>
    <dbReference type="NCBI Taxonomy" id="67337"/>
    <lineage>
        <taxon>Bacteria</taxon>
        <taxon>Bacillati</taxon>
        <taxon>Actinomycetota</taxon>
        <taxon>Actinomycetes</taxon>
        <taxon>Kitasatosporales</taxon>
        <taxon>Streptomycetaceae</taxon>
        <taxon>Streptomyces</taxon>
    </lineage>
</organism>
<dbReference type="EMBL" id="JBHMQV010000001">
    <property type="protein sequence ID" value="MFC0842290.1"/>
    <property type="molecule type" value="Genomic_DNA"/>
</dbReference>
<evidence type="ECO:0000313" key="4">
    <source>
        <dbReference type="Proteomes" id="UP001589887"/>
    </source>
</evidence>